<dbReference type="InterPro" id="IPR009030">
    <property type="entry name" value="Growth_fac_rcpt_cys_sf"/>
</dbReference>
<organism evidence="2 3">
    <name type="scientific">Prorocentrum cordatum</name>
    <dbReference type="NCBI Taxonomy" id="2364126"/>
    <lineage>
        <taxon>Eukaryota</taxon>
        <taxon>Sar</taxon>
        <taxon>Alveolata</taxon>
        <taxon>Dinophyceae</taxon>
        <taxon>Prorocentrales</taxon>
        <taxon>Prorocentraceae</taxon>
        <taxon>Prorocentrum</taxon>
    </lineage>
</organism>
<sequence>PKVLTFWYTPDALFADLGLLVVDMPEYSPAEFAVGLKTTAPEAVKLYNFAAPDLRSTAPDAVALVERMAVDPGSIMGMLRWLALEGSTSPESYYNISCRWLRENEAVWAGWIPSKTDCIEGQGLVDLEGNFLPSPLGASGCEFCPPGSMSQRWNGTAERVCEPCSPGTFQDQPGKGICKWCESGKYSPVHGTVGCADCSVGTFAAGAGNVGCSPCPLGAAETTDIRGAGSRWDCLCESEHYRDAG</sequence>
<dbReference type="Pfam" id="PF07699">
    <property type="entry name" value="Ephrin_rec_like"/>
    <property type="match status" value="1"/>
</dbReference>
<dbReference type="CDD" id="cd00185">
    <property type="entry name" value="TNFRSF"/>
    <property type="match status" value="1"/>
</dbReference>
<name>A0ABN9SNY8_9DINO</name>
<dbReference type="SUPFAM" id="SSF57184">
    <property type="entry name" value="Growth factor receptor domain"/>
    <property type="match status" value="1"/>
</dbReference>
<dbReference type="SMART" id="SM01411">
    <property type="entry name" value="Ephrin_rec_like"/>
    <property type="match status" value="2"/>
</dbReference>
<dbReference type="SUPFAM" id="SSF53850">
    <property type="entry name" value="Periplasmic binding protein-like II"/>
    <property type="match status" value="1"/>
</dbReference>
<keyword evidence="3" id="KW-1185">Reference proteome</keyword>
<gene>
    <name evidence="2" type="ORF">PCOR1329_LOCUS31230</name>
</gene>
<dbReference type="PANTHER" id="PTHR46967:SF1">
    <property type="entry name" value="KERATIN-ASSOCIATED PROTEIN 16-1-LIKE"/>
    <property type="match status" value="1"/>
</dbReference>
<dbReference type="InterPro" id="IPR011641">
    <property type="entry name" value="Tyr-kin_ephrin_A/B_rcpt-like"/>
</dbReference>
<feature type="domain" description="Tyrosine-protein kinase ephrin type A/B receptor-like" evidence="1">
    <location>
        <begin position="184"/>
        <end position="234"/>
    </location>
</feature>
<comment type="caution">
    <text evidence="2">The sequence shown here is derived from an EMBL/GenBank/DDBJ whole genome shotgun (WGS) entry which is preliminary data.</text>
</comment>
<reference evidence="2" key="1">
    <citation type="submission" date="2023-10" db="EMBL/GenBank/DDBJ databases">
        <authorList>
            <person name="Chen Y."/>
            <person name="Shah S."/>
            <person name="Dougan E. K."/>
            <person name="Thang M."/>
            <person name="Chan C."/>
        </authorList>
    </citation>
    <scope>NUCLEOTIDE SEQUENCE [LARGE SCALE GENOMIC DNA]</scope>
</reference>
<evidence type="ECO:0000313" key="2">
    <source>
        <dbReference type="EMBL" id="CAK0833579.1"/>
    </source>
</evidence>
<dbReference type="Proteomes" id="UP001189429">
    <property type="component" value="Unassembled WGS sequence"/>
</dbReference>
<evidence type="ECO:0000313" key="3">
    <source>
        <dbReference type="Proteomes" id="UP001189429"/>
    </source>
</evidence>
<proteinExistence type="predicted"/>
<dbReference type="EMBL" id="CAUYUJ010012229">
    <property type="protein sequence ID" value="CAK0833579.1"/>
    <property type="molecule type" value="Genomic_DNA"/>
</dbReference>
<feature type="non-terminal residue" evidence="2">
    <location>
        <position position="1"/>
    </location>
</feature>
<dbReference type="Gene3D" id="2.10.50.10">
    <property type="entry name" value="Tumor Necrosis Factor Receptor, subunit A, domain 2"/>
    <property type="match status" value="2"/>
</dbReference>
<accession>A0ABN9SNY8</accession>
<protein>
    <recommendedName>
        <fullName evidence="1">Tyrosine-protein kinase ephrin type A/B receptor-like domain-containing protein</fullName>
    </recommendedName>
</protein>
<evidence type="ECO:0000259" key="1">
    <source>
        <dbReference type="Pfam" id="PF07699"/>
    </source>
</evidence>
<dbReference type="PANTHER" id="PTHR46967">
    <property type="entry name" value="INSULIN-LIKE GROWTH FACTOR BINDING PROTEIN,N-TERMINAL"/>
    <property type="match status" value="1"/>
</dbReference>
<feature type="non-terminal residue" evidence="2">
    <location>
        <position position="245"/>
    </location>
</feature>